<proteinExistence type="predicted"/>
<comment type="caution">
    <text evidence="2">The sequence shown here is derived from an EMBL/GenBank/DDBJ whole genome shotgun (WGS) entry which is preliminary data.</text>
</comment>
<feature type="compositionally biased region" description="Basic and acidic residues" evidence="1">
    <location>
        <begin position="11"/>
        <end position="20"/>
    </location>
</feature>
<evidence type="ECO:0000313" key="3">
    <source>
        <dbReference type="Proteomes" id="UP000319213"/>
    </source>
</evidence>
<evidence type="ECO:0000313" key="2">
    <source>
        <dbReference type="EMBL" id="TQM77657.1"/>
    </source>
</evidence>
<dbReference type="EMBL" id="VFPQ01000001">
    <property type="protein sequence ID" value="TQM77657.1"/>
    <property type="molecule type" value="Genomic_DNA"/>
</dbReference>
<feature type="compositionally biased region" description="Basic residues" evidence="1">
    <location>
        <begin position="1"/>
        <end position="10"/>
    </location>
</feature>
<feature type="region of interest" description="Disordered" evidence="1">
    <location>
        <begin position="1"/>
        <end position="63"/>
    </location>
</feature>
<dbReference type="RefSeq" id="WP_142261354.1">
    <property type="nucleotide sequence ID" value="NZ_BMPV01000002.1"/>
</dbReference>
<dbReference type="AlphaFoldDB" id="A0A543J4A3"/>
<feature type="compositionally biased region" description="Basic and acidic residues" evidence="1">
    <location>
        <begin position="30"/>
        <end position="63"/>
    </location>
</feature>
<gene>
    <name evidence="2" type="ORF">FHX40_4428</name>
</gene>
<keyword evidence="3" id="KW-1185">Reference proteome</keyword>
<evidence type="ECO:0000256" key="1">
    <source>
        <dbReference type="SAM" id="MobiDB-lite"/>
    </source>
</evidence>
<sequence>MTKHPQPRHGRPADRGERRSSPQTPAGKETTSRRTPEATPAEDRLMDEHEFKRRKELNPDDFE</sequence>
<organism evidence="2 3">
    <name type="scientific">Thermopolyspora flexuosa</name>
    <dbReference type="NCBI Taxonomy" id="103836"/>
    <lineage>
        <taxon>Bacteria</taxon>
        <taxon>Bacillati</taxon>
        <taxon>Actinomycetota</taxon>
        <taxon>Actinomycetes</taxon>
        <taxon>Streptosporangiales</taxon>
        <taxon>Streptosporangiaceae</taxon>
        <taxon>Thermopolyspora</taxon>
    </lineage>
</organism>
<protein>
    <submittedName>
        <fullName evidence="2">Uncharacterized protein</fullName>
    </submittedName>
</protein>
<accession>A0A543J4A3</accession>
<reference evidence="2 3" key="1">
    <citation type="submission" date="2019-06" db="EMBL/GenBank/DDBJ databases">
        <title>Sequencing the genomes of 1000 actinobacteria strains.</title>
        <authorList>
            <person name="Klenk H.-P."/>
        </authorList>
    </citation>
    <scope>NUCLEOTIDE SEQUENCE [LARGE SCALE GENOMIC DNA]</scope>
    <source>
        <strain evidence="2 3">DSM 43186</strain>
    </source>
</reference>
<dbReference type="Proteomes" id="UP000319213">
    <property type="component" value="Unassembled WGS sequence"/>
</dbReference>
<name>A0A543J4A3_9ACTN</name>